<comment type="catalytic activity">
    <reaction evidence="7">
        <text>DNA(n) + a 2'-deoxyribonucleoside 5'-triphosphate = DNA(n+1) + diphosphate</text>
        <dbReference type="Rhea" id="RHEA:22508"/>
        <dbReference type="Rhea" id="RHEA-COMP:17339"/>
        <dbReference type="Rhea" id="RHEA-COMP:17340"/>
        <dbReference type="ChEBI" id="CHEBI:33019"/>
        <dbReference type="ChEBI" id="CHEBI:61560"/>
        <dbReference type="ChEBI" id="CHEBI:173112"/>
        <dbReference type="EC" id="2.7.7.7"/>
    </reaction>
</comment>
<evidence type="ECO:0000256" key="4">
    <source>
        <dbReference type="ARBA" id="ARBA00022695"/>
    </source>
</evidence>
<dbReference type="InterPro" id="IPR006172">
    <property type="entry name" value="DNA-dir_DNA_pol_B"/>
</dbReference>
<dbReference type="Pfam" id="PF03104">
    <property type="entry name" value="DNA_pol_B_exo1"/>
    <property type="match status" value="1"/>
</dbReference>
<comment type="similarity">
    <text evidence="1">Belongs to the DNA polymerase type-B family.</text>
</comment>
<feature type="domain" description="DNA-directed DNA polymerase family B exonuclease" evidence="9">
    <location>
        <begin position="1"/>
        <end position="82"/>
    </location>
</feature>
<dbReference type="Gene3D" id="1.20.1280.300">
    <property type="match status" value="1"/>
</dbReference>
<dbReference type="Gene3D" id="3.30.420.10">
    <property type="entry name" value="Ribonuclease H-like superfamily/Ribonuclease H"/>
    <property type="match status" value="1"/>
</dbReference>
<dbReference type="InterPro" id="IPR023211">
    <property type="entry name" value="DNA_pol_palm_dom_sf"/>
</dbReference>
<organism evidence="10">
    <name type="scientific">viral metagenome</name>
    <dbReference type="NCBI Taxonomy" id="1070528"/>
    <lineage>
        <taxon>unclassified sequences</taxon>
        <taxon>metagenomes</taxon>
        <taxon>organismal metagenomes</taxon>
    </lineage>
</organism>
<keyword evidence="3" id="KW-0808">Transferase</keyword>
<dbReference type="EC" id="2.7.7.7" evidence="2"/>
<keyword evidence="6" id="KW-0238">DNA-binding</keyword>
<evidence type="ECO:0000256" key="1">
    <source>
        <dbReference type="ARBA" id="ARBA00005755"/>
    </source>
</evidence>
<dbReference type="InterPro" id="IPR050240">
    <property type="entry name" value="DNA_pol_type-B"/>
</dbReference>
<evidence type="ECO:0000256" key="6">
    <source>
        <dbReference type="ARBA" id="ARBA00023125"/>
    </source>
</evidence>
<evidence type="ECO:0000259" key="8">
    <source>
        <dbReference type="Pfam" id="PF00136"/>
    </source>
</evidence>
<protein>
    <recommendedName>
        <fullName evidence="2">DNA-directed DNA polymerase</fullName>
        <ecNumber evidence="2">2.7.7.7</ecNumber>
    </recommendedName>
</protein>
<keyword evidence="4" id="KW-0548">Nucleotidyltransferase</keyword>
<dbReference type="GO" id="GO:0000166">
    <property type="term" value="F:nucleotide binding"/>
    <property type="evidence" value="ECO:0007669"/>
    <property type="project" value="InterPro"/>
</dbReference>
<dbReference type="InterPro" id="IPR043502">
    <property type="entry name" value="DNA/RNA_pol_sf"/>
</dbReference>
<dbReference type="SUPFAM" id="SSF53098">
    <property type="entry name" value="Ribonuclease H-like"/>
    <property type="match status" value="1"/>
</dbReference>
<dbReference type="InterPro" id="IPR006134">
    <property type="entry name" value="DNA-dir_DNA_pol_B_multi_dom"/>
</dbReference>
<dbReference type="PANTHER" id="PTHR10322:SF23">
    <property type="entry name" value="DNA POLYMERASE DELTA CATALYTIC SUBUNIT"/>
    <property type="match status" value="1"/>
</dbReference>
<dbReference type="InterPro" id="IPR006133">
    <property type="entry name" value="DNA-dir_DNA_pol_B_exonuc"/>
</dbReference>
<dbReference type="Gene3D" id="3.40.1820.10">
    <property type="entry name" value="DnaQ-like 3'-5' exonuclease"/>
    <property type="match status" value="1"/>
</dbReference>
<feature type="domain" description="DNA-directed DNA polymerase family B multifunctional" evidence="8">
    <location>
        <begin position="161"/>
        <end position="404"/>
    </location>
</feature>
<dbReference type="GO" id="GO:0003677">
    <property type="term" value="F:DNA binding"/>
    <property type="evidence" value="ECO:0007669"/>
    <property type="project" value="UniProtKB-KW"/>
</dbReference>
<dbReference type="SUPFAM" id="SSF56672">
    <property type="entry name" value="DNA/RNA polymerases"/>
    <property type="match status" value="1"/>
</dbReference>
<name>A0A6C0JT20_9ZZZZ</name>
<evidence type="ECO:0000313" key="10">
    <source>
        <dbReference type="EMBL" id="QHU08915.1"/>
    </source>
</evidence>
<sequence>MTGWNIQGFDIAYLFNRISKICGETEVQKLSPWGVINKSQKFSKTTGKAYSIYKIYGIAVLDYLDLYKQFSPVKQESYKLDVICNYELGTGKLNYDEYSSLHQLYVQNFEKFIDYNIIDCELIEHLEDKLKLIELAATLAYDTKSQFEDVFTQTRMWDAIIYNHLLANNVIIPAKEISTKDVKFEGAYVKDPVVGKYKNVVSFDLESLYPSLIQQYNLSPDTIIEPENYTPEIREIVSRNITVDKLLNQEIDFSKLQNVVMAANGHFFRIGKQGFLPEILAKMGADRKKYKRLMLDTKKELEKHKINNTLTDDILNELERKIARYNNLQLAKKVQSNSGFGTLGSAYFRFFDTRIAEAITLSGQLAVRWVEQEVDKLLNHLLKTENENYCLYSDTDSCFLLLNQVVSRASIDHSVVENRINFLDKLCDTIIQPHIQKAYDKLFRYIGGYENKMYMKREKICSDVIFTGKKHYILSVYDNEGVRYSEPQLAIVGLEMIKTSTPTIIRDKLKNIVKILLYGTEVELQEDILHFEKKFIEMTPEDIAFPKGVNGIKEYTDSISIYRKGTPIHVRGSLIFNHQLQKYSIDNKYPKIQDGTKIKYIYLKEPNVFHENVIAFVDKLPDEFMLLEYIDYNLMFDKVFLAPIKNVTEHIGWSVRKQNSLVGFFG</sequence>
<accession>A0A6C0JT20</accession>
<evidence type="ECO:0000256" key="3">
    <source>
        <dbReference type="ARBA" id="ARBA00022679"/>
    </source>
</evidence>
<dbReference type="SMART" id="SM00486">
    <property type="entry name" value="POLBc"/>
    <property type="match status" value="1"/>
</dbReference>
<evidence type="ECO:0000256" key="7">
    <source>
        <dbReference type="ARBA" id="ARBA00049244"/>
    </source>
</evidence>
<dbReference type="AlphaFoldDB" id="A0A6C0JT20"/>
<dbReference type="GO" id="GO:0003887">
    <property type="term" value="F:DNA-directed DNA polymerase activity"/>
    <property type="evidence" value="ECO:0007669"/>
    <property type="project" value="UniProtKB-KW"/>
</dbReference>
<proteinExistence type="inferred from homology"/>
<reference evidence="10" key="1">
    <citation type="journal article" date="2020" name="Nature">
        <title>Giant virus diversity and host interactions through global metagenomics.</title>
        <authorList>
            <person name="Schulz F."/>
            <person name="Roux S."/>
            <person name="Paez-Espino D."/>
            <person name="Jungbluth S."/>
            <person name="Walsh D.A."/>
            <person name="Denef V.J."/>
            <person name="McMahon K.D."/>
            <person name="Konstantinidis K.T."/>
            <person name="Eloe-Fadrosh E.A."/>
            <person name="Kyrpides N.C."/>
            <person name="Woyke T."/>
        </authorList>
    </citation>
    <scope>NUCLEOTIDE SEQUENCE</scope>
    <source>
        <strain evidence="10">GVMAG-S-1064190-84</strain>
    </source>
</reference>
<dbReference type="InterPro" id="IPR036397">
    <property type="entry name" value="RNaseH_sf"/>
</dbReference>
<dbReference type="EMBL" id="MN740699">
    <property type="protein sequence ID" value="QHU08915.1"/>
    <property type="molecule type" value="Genomic_DNA"/>
</dbReference>
<evidence type="ECO:0000259" key="9">
    <source>
        <dbReference type="Pfam" id="PF03104"/>
    </source>
</evidence>
<evidence type="ECO:0000256" key="5">
    <source>
        <dbReference type="ARBA" id="ARBA00022932"/>
    </source>
</evidence>
<dbReference type="InterPro" id="IPR012337">
    <property type="entry name" value="RNaseH-like_sf"/>
</dbReference>
<dbReference type="PRINTS" id="PR00106">
    <property type="entry name" value="DNAPOLB"/>
</dbReference>
<dbReference type="Gene3D" id="3.90.1600.10">
    <property type="entry name" value="Palm domain of DNA polymerase"/>
    <property type="match status" value="1"/>
</dbReference>
<dbReference type="Pfam" id="PF00136">
    <property type="entry name" value="DNA_pol_B"/>
    <property type="match status" value="1"/>
</dbReference>
<dbReference type="GO" id="GO:0006261">
    <property type="term" value="P:DNA-templated DNA replication"/>
    <property type="evidence" value="ECO:0007669"/>
    <property type="project" value="TreeGrafter"/>
</dbReference>
<evidence type="ECO:0000256" key="2">
    <source>
        <dbReference type="ARBA" id="ARBA00012417"/>
    </source>
</evidence>
<dbReference type="PANTHER" id="PTHR10322">
    <property type="entry name" value="DNA POLYMERASE CATALYTIC SUBUNIT"/>
    <property type="match status" value="1"/>
</dbReference>
<keyword evidence="5" id="KW-0239">DNA-directed DNA polymerase</keyword>